<accession>A0ABP0JEZ2</accession>
<dbReference type="Proteomes" id="UP001642484">
    <property type="component" value="Unassembled WGS sequence"/>
</dbReference>
<organism evidence="1 2">
    <name type="scientific">Durusdinium trenchii</name>
    <dbReference type="NCBI Taxonomy" id="1381693"/>
    <lineage>
        <taxon>Eukaryota</taxon>
        <taxon>Sar</taxon>
        <taxon>Alveolata</taxon>
        <taxon>Dinophyceae</taxon>
        <taxon>Suessiales</taxon>
        <taxon>Symbiodiniaceae</taxon>
        <taxon>Durusdinium</taxon>
    </lineage>
</organism>
<sequence>MNAPAELNRRESDHKGSLDTAQTVRNAHFWWLKRPQLAQVVTLSSLQAAFPHMKPVQARYLMRTLFEEDKRQKATQRVLTGEDSLMGAPGPSQDLDPKEIATACVPLFMAATQPVMSEFMTKLAALEAKVNALESEGLLDAVATSAQANFAKDMLEGIHVQPTTLMGRLAAA</sequence>
<comment type="caution">
    <text evidence="1">The sequence shown here is derived from an EMBL/GenBank/DDBJ whole genome shotgun (WGS) entry which is preliminary data.</text>
</comment>
<evidence type="ECO:0000313" key="1">
    <source>
        <dbReference type="EMBL" id="CAK9012972.1"/>
    </source>
</evidence>
<name>A0ABP0JEZ2_9DINO</name>
<protein>
    <submittedName>
        <fullName evidence="1">Uncharacterized protein</fullName>
    </submittedName>
</protein>
<proteinExistence type="predicted"/>
<gene>
    <name evidence="1" type="ORF">CCMP2556_LOCUS11076</name>
</gene>
<evidence type="ECO:0000313" key="2">
    <source>
        <dbReference type="Proteomes" id="UP001642484"/>
    </source>
</evidence>
<keyword evidence="2" id="KW-1185">Reference proteome</keyword>
<dbReference type="EMBL" id="CAXAMN010005225">
    <property type="protein sequence ID" value="CAK9012972.1"/>
    <property type="molecule type" value="Genomic_DNA"/>
</dbReference>
<reference evidence="1 2" key="1">
    <citation type="submission" date="2024-02" db="EMBL/GenBank/DDBJ databases">
        <authorList>
            <person name="Chen Y."/>
            <person name="Shah S."/>
            <person name="Dougan E. K."/>
            <person name="Thang M."/>
            <person name="Chan C."/>
        </authorList>
    </citation>
    <scope>NUCLEOTIDE SEQUENCE [LARGE SCALE GENOMIC DNA]</scope>
</reference>